<feature type="transmembrane region" description="Helical" evidence="15">
    <location>
        <begin position="215"/>
        <end position="235"/>
    </location>
</feature>
<dbReference type="Pfam" id="PF00892">
    <property type="entry name" value="EamA"/>
    <property type="match status" value="2"/>
</dbReference>
<feature type="domain" description="EamA" evidence="16">
    <location>
        <begin position="154"/>
        <end position="285"/>
    </location>
</feature>
<keyword evidence="6" id="KW-0256">Endoplasmic reticulum</keyword>
<evidence type="ECO:0000256" key="9">
    <source>
        <dbReference type="ARBA" id="ARBA00059734"/>
    </source>
</evidence>
<evidence type="ECO:0000256" key="2">
    <source>
        <dbReference type="ARBA" id="ARBA00004651"/>
    </source>
</evidence>
<evidence type="ECO:0000256" key="15">
    <source>
        <dbReference type="SAM" id="Phobius"/>
    </source>
</evidence>
<evidence type="ECO:0000256" key="12">
    <source>
        <dbReference type="ARBA" id="ARBA00074441"/>
    </source>
</evidence>
<evidence type="ECO:0000256" key="3">
    <source>
        <dbReference type="ARBA" id="ARBA00022475"/>
    </source>
</evidence>
<name>U3JZF2_FICAL</name>
<dbReference type="InterPro" id="IPR000620">
    <property type="entry name" value="EamA_dom"/>
</dbReference>
<dbReference type="GO" id="GO:0051480">
    <property type="term" value="P:regulation of cytosolic calcium ion concentration"/>
    <property type="evidence" value="ECO:0007669"/>
    <property type="project" value="Ensembl"/>
</dbReference>
<evidence type="ECO:0000256" key="14">
    <source>
        <dbReference type="SAM" id="MobiDB-lite"/>
    </source>
</evidence>
<evidence type="ECO:0000256" key="6">
    <source>
        <dbReference type="ARBA" id="ARBA00022824"/>
    </source>
</evidence>
<evidence type="ECO:0000256" key="10">
    <source>
        <dbReference type="ARBA" id="ARBA00061618"/>
    </source>
</evidence>
<feature type="transmembrane region" description="Helical" evidence="15">
    <location>
        <begin position="155"/>
        <end position="173"/>
    </location>
</feature>
<feature type="transmembrane region" description="Helical" evidence="15">
    <location>
        <begin position="185"/>
        <end position="203"/>
    </location>
</feature>
<feature type="transmembrane region" description="Helical" evidence="15">
    <location>
        <begin position="309"/>
        <end position="327"/>
    </location>
</feature>
<dbReference type="STRING" id="59894.ENSFALP00000008156"/>
<feature type="compositionally biased region" description="Basic residues" evidence="14">
    <location>
        <begin position="38"/>
        <end position="53"/>
    </location>
</feature>
<dbReference type="Proteomes" id="UP000016665">
    <property type="component" value="Chromosome 6"/>
</dbReference>
<organism evidence="17 18">
    <name type="scientific">Ficedula albicollis</name>
    <name type="common">Collared flycatcher</name>
    <name type="synonym">Muscicapa albicollis</name>
    <dbReference type="NCBI Taxonomy" id="59894"/>
    <lineage>
        <taxon>Eukaryota</taxon>
        <taxon>Metazoa</taxon>
        <taxon>Chordata</taxon>
        <taxon>Craniata</taxon>
        <taxon>Vertebrata</taxon>
        <taxon>Euteleostomi</taxon>
        <taxon>Archelosauria</taxon>
        <taxon>Archosauria</taxon>
        <taxon>Dinosauria</taxon>
        <taxon>Saurischia</taxon>
        <taxon>Theropoda</taxon>
        <taxon>Coelurosauria</taxon>
        <taxon>Aves</taxon>
        <taxon>Neognathae</taxon>
        <taxon>Neoaves</taxon>
        <taxon>Telluraves</taxon>
        <taxon>Australaves</taxon>
        <taxon>Passeriformes</taxon>
        <taxon>Muscicapidae</taxon>
        <taxon>Ficedula</taxon>
    </lineage>
</organism>
<dbReference type="eggNOG" id="KOG4510">
    <property type="taxonomic scope" value="Eukaryota"/>
</dbReference>
<evidence type="ECO:0000256" key="1">
    <source>
        <dbReference type="ARBA" id="ARBA00004477"/>
    </source>
</evidence>
<comment type="subcellular location">
    <subcellularLocation>
        <location evidence="2">Cell membrane</location>
        <topology evidence="2">Multi-pass membrane protein</topology>
    </subcellularLocation>
    <subcellularLocation>
        <location evidence="1">Endoplasmic reticulum membrane</location>
        <topology evidence="1">Multi-pass membrane protein</topology>
    </subcellularLocation>
</comment>
<comment type="subunit">
    <text evidence="11">Interacts with STIM1; stimulated by depletion of intracellular calcium. Interacts with ORAI1. Interacts with the plasma membrane calcium-transporting ATPases ATP2B1 and ATP2B4. Interacts with ATP1A1, ATP2A2, KPNB1 and XPO1.</text>
</comment>
<keyword evidence="18" id="KW-1185">Reference proteome</keyword>
<gene>
    <name evidence="17" type="primary">SLC35G1</name>
</gene>
<feature type="transmembrane region" description="Helical" evidence="15">
    <location>
        <begin position="369"/>
        <end position="387"/>
    </location>
</feature>
<feature type="compositionally biased region" description="Low complexity" evidence="14">
    <location>
        <begin position="103"/>
        <end position="116"/>
    </location>
</feature>
<comment type="function">
    <text evidence="9">May play a role in intracellular calcium sensing and homeostasis. May act as a negative regulator of plasma membrane calcium-transporting ATPases preventing calcium efflux from the cell.</text>
</comment>
<feature type="domain" description="EamA" evidence="16">
    <location>
        <begin position="307"/>
        <end position="437"/>
    </location>
</feature>
<keyword evidence="3" id="KW-1003">Cell membrane</keyword>
<evidence type="ECO:0000256" key="11">
    <source>
        <dbReference type="ARBA" id="ARBA00064541"/>
    </source>
</evidence>
<feature type="transmembrane region" description="Helical" evidence="15">
    <location>
        <begin position="269"/>
        <end position="289"/>
    </location>
</feature>
<feature type="transmembrane region" description="Helical" evidence="15">
    <location>
        <begin position="241"/>
        <end position="262"/>
    </location>
</feature>
<feature type="transmembrane region" description="Helical" evidence="15">
    <location>
        <begin position="399"/>
        <end position="417"/>
    </location>
</feature>
<comment type="similarity">
    <text evidence="10">Belongs to the TMEM20 family.</text>
</comment>
<reference evidence="17" key="3">
    <citation type="submission" date="2025-09" db="UniProtKB">
        <authorList>
            <consortium name="Ensembl"/>
        </authorList>
    </citation>
    <scope>IDENTIFICATION</scope>
</reference>
<dbReference type="InterPro" id="IPR037185">
    <property type="entry name" value="EmrE-like"/>
</dbReference>
<dbReference type="HOGENOM" id="CLU_032828_1_2_1"/>
<feature type="transmembrane region" description="Helical" evidence="15">
    <location>
        <begin position="339"/>
        <end position="357"/>
    </location>
</feature>
<evidence type="ECO:0000313" key="17">
    <source>
        <dbReference type="Ensembl" id="ENSFALP00000008156.2"/>
    </source>
</evidence>
<reference evidence="17 18" key="1">
    <citation type="journal article" date="2012" name="Nature">
        <title>The genomic landscape of species divergence in Ficedula flycatchers.</title>
        <authorList>
            <person name="Ellegren H."/>
            <person name="Smeds L."/>
            <person name="Burri R."/>
            <person name="Olason P.I."/>
            <person name="Backstrom N."/>
            <person name="Kawakami T."/>
            <person name="Kunstner A."/>
            <person name="Makinen H."/>
            <person name="Nadachowska-Brzyska K."/>
            <person name="Qvarnstrom A."/>
            <person name="Uebbing S."/>
            <person name="Wolf J.B."/>
        </authorList>
    </citation>
    <scope>NUCLEOTIDE SEQUENCE [LARGE SCALE GENOMIC DNA]</scope>
</reference>
<evidence type="ECO:0000313" key="18">
    <source>
        <dbReference type="Proteomes" id="UP000016665"/>
    </source>
</evidence>
<proteinExistence type="inferred from homology"/>
<accession>U3JZF2</accession>
<feature type="region of interest" description="Disordered" evidence="14">
    <location>
        <begin position="1"/>
        <end position="62"/>
    </location>
</feature>
<evidence type="ECO:0000256" key="4">
    <source>
        <dbReference type="ARBA" id="ARBA00022692"/>
    </source>
</evidence>
<dbReference type="GO" id="GO:1990034">
    <property type="term" value="P:calcium ion export across plasma membrane"/>
    <property type="evidence" value="ECO:0007669"/>
    <property type="project" value="Ensembl"/>
</dbReference>
<keyword evidence="4 15" id="KW-0812">Transmembrane</keyword>
<protein>
    <recommendedName>
        <fullName evidence="12">Solute carrier family 35 member G1</fullName>
    </recommendedName>
    <alternativeName>
        <fullName evidence="13">Transmembrane protein 20</fullName>
    </alternativeName>
</protein>
<dbReference type="AlphaFoldDB" id="U3JZF2"/>
<dbReference type="Gene3D" id="1.10.3730.20">
    <property type="match status" value="1"/>
</dbReference>
<keyword evidence="8 15" id="KW-0472">Membrane</keyword>
<dbReference type="PANTHER" id="PTHR22911">
    <property type="entry name" value="ACYL-MALONYL CONDENSING ENZYME-RELATED"/>
    <property type="match status" value="1"/>
</dbReference>
<dbReference type="GO" id="GO:0005886">
    <property type="term" value="C:plasma membrane"/>
    <property type="evidence" value="ECO:0007669"/>
    <property type="project" value="UniProtKB-SubCell"/>
</dbReference>
<evidence type="ECO:0000256" key="13">
    <source>
        <dbReference type="ARBA" id="ARBA00082789"/>
    </source>
</evidence>
<feature type="transmembrane region" description="Helical" evidence="15">
    <location>
        <begin position="423"/>
        <end position="441"/>
    </location>
</feature>
<sequence>MLRPCSLTRQRAQRGHRGSASARGEESPARPSGARSVPRAHGHAPRRFHRFHFGRADDETTPLKQLRATFSQRFISSATNSRGLPAPRSPAGSELPLPRHRGLAASRAAPAALAGSRSGGTPGRKRRGAAAVLAGPLGSAGLAGTKKKAKCPGLGLFYTILSAFLFSVASLLLKKIEDVHSVEVSAFRCVFQMAFVLPGLIYYKTGFLGPKGKRIFLFFRGFLGSTAMVLLYYAFQVMPLADATVITFTSPVFTSLLAWIFLKEKYSLWDLLFTLFAVTGVILIARPPFLFGSHVTGIEGSYSDHLKGTIAAIASTLSAASTIVILRKVGKSVHYFLSIWYYAVIGLVGCLIALFVLNEWRLPHCGRDRVFLILIGLLGLGGQVFLTKALQIEKAGPVSIMRTMDVVFAFILQVLFLNHIPTWWTVGGALCVVASSCGTAIRKWRHSVKKAKQRKI</sequence>
<dbReference type="SUPFAM" id="SSF103481">
    <property type="entry name" value="Multidrug resistance efflux transporter EmrE"/>
    <property type="match status" value="2"/>
</dbReference>
<dbReference type="Ensembl" id="ENSFALT00000008189.2">
    <property type="protein sequence ID" value="ENSFALP00000008156.2"/>
    <property type="gene ID" value="ENSFALG00000007820.2"/>
</dbReference>
<feature type="region of interest" description="Disordered" evidence="14">
    <location>
        <begin position="77"/>
        <end position="126"/>
    </location>
</feature>
<dbReference type="GeneTree" id="ENSGT00940000153249"/>
<dbReference type="GO" id="GO:0005789">
    <property type="term" value="C:endoplasmic reticulum membrane"/>
    <property type="evidence" value="ECO:0007669"/>
    <property type="project" value="UniProtKB-SubCell"/>
</dbReference>
<reference evidence="17" key="2">
    <citation type="submission" date="2025-08" db="UniProtKB">
        <authorList>
            <consortium name="Ensembl"/>
        </authorList>
    </citation>
    <scope>IDENTIFICATION</scope>
</reference>
<dbReference type="PANTHER" id="PTHR22911:SF6">
    <property type="entry name" value="SOLUTE CARRIER FAMILY 35 MEMBER G1"/>
    <property type="match status" value="1"/>
</dbReference>
<evidence type="ECO:0000256" key="7">
    <source>
        <dbReference type="ARBA" id="ARBA00022989"/>
    </source>
</evidence>
<evidence type="ECO:0000259" key="16">
    <source>
        <dbReference type="Pfam" id="PF00892"/>
    </source>
</evidence>
<keyword evidence="5" id="KW-0677">Repeat</keyword>
<evidence type="ECO:0000256" key="8">
    <source>
        <dbReference type="ARBA" id="ARBA00023136"/>
    </source>
</evidence>
<dbReference type="FunFam" id="1.10.3730.20:FF:000026">
    <property type="entry name" value="Solute carrier family 35, member G1"/>
    <property type="match status" value="1"/>
</dbReference>
<evidence type="ECO:0000256" key="5">
    <source>
        <dbReference type="ARBA" id="ARBA00022737"/>
    </source>
</evidence>
<keyword evidence="7 15" id="KW-1133">Transmembrane helix</keyword>